<proteinExistence type="inferred from homology"/>
<dbReference type="EMBL" id="JQSG02000006">
    <property type="protein sequence ID" value="OBS08108.1"/>
    <property type="molecule type" value="Genomic_DNA"/>
</dbReference>
<feature type="transmembrane region" description="Helical" evidence="4">
    <location>
        <begin position="36"/>
        <end position="57"/>
    </location>
</feature>
<dbReference type="OrthoDB" id="9811884at2"/>
<dbReference type="RefSeq" id="WP_082954625.1">
    <property type="nucleotide sequence ID" value="NZ_JQSG02000006.1"/>
</dbReference>
<name>A0A1A6C0N0_9GAMM</name>
<protein>
    <submittedName>
        <fullName evidence="5">Glycosyl transferase family 2</fullName>
    </submittedName>
</protein>
<sequence length="464" mass="51221">MYHEVLPVTAVAAGPALLQDGPPARAAIAGGAAHGALIVVLEPLAVFIIALLALYTIRHLVFTLNRLLARQHHPYLDIVEADWPHVAVLIPAHNEAAVIAHVLDALLEADYPRERLRIVPIDDRSEDATGRILDDYAARHCDLIHPRHRSEGLSGKAAALASVTGELEAEIVLVFDADYLPGPRLIKQLVSPFFDPEVGAVMGRVVPHNSACNLLTRLQDLERAGGYQVDQQARMNLGLVPQYGGTVGGVRLSALREVGGWDVYSLAEDTEMTFRLLLNGWKTVYQNRAECYEEVVENWPARFRQLRRWSRGHNRVLMRYIVPLLASRVVSMREKLDGVALLGIYVMAPILMLGWLIIYLLWLLGDNHPGFFIMLAVVSYGTFGNAASFYQLASAAHLDGTPAKGRLVPLAILGYLVSTYAVTSGLILELLAVFRRRHVHWQKTERFRAPGAGHGEVPIDPKEG</sequence>
<evidence type="ECO:0000256" key="1">
    <source>
        <dbReference type="ARBA" id="ARBA00006739"/>
    </source>
</evidence>
<keyword evidence="2" id="KW-0328">Glycosyltransferase</keyword>
<keyword evidence="3 5" id="KW-0808">Transferase</keyword>
<feature type="transmembrane region" description="Helical" evidence="4">
    <location>
        <begin position="371"/>
        <end position="392"/>
    </location>
</feature>
<comment type="similarity">
    <text evidence="1">Belongs to the glycosyltransferase 2 family.</text>
</comment>
<evidence type="ECO:0000313" key="6">
    <source>
        <dbReference type="Proteomes" id="UP000029273"/>
    </source>
</evidence>
<organism evidence="5 6">
    <name type="scientific">Acidihalobacter prosperus</name>
    <dbReference type="NCBI Taxonomy" id="160660"/>
    <lineage>
        <taxon>Bacteria</taxon>
        <taxon>Pseudomonadati</taxon>
        <taxon>Pseudomonadota</taxon>
        <taxon>Gammaproteobacteria</taxon>
        <taxon>Chromatiales</taxon>
        <taxon>Ectothiorhodospiraceae</taxon>
        <taxon>Acidihalobacter</taxon>
    </lineage>
</organism>
<keyword evidence="4" id="KW-1133">Transmembrane helix</keyword>
<evidence type="ECO:0000256" key="2">
    <source>
        <dbReference type="ARBA" id="ARBA00022676"/>
    </source>
</evidence>
<keyword evidence="6" id="KW-1185">Reference proteome</keyword>
<keyword evidence="4" id="KW-0472">Membrane</keyword>
<evidence type="ECO:0000313" key="5">
    <source>
        <dbReference type="EMBL" id="OBS08108.1"/>
    </source>
</evidence>
<dbReference type="Pfam" id="PF13641">
    <property type="entry name" value="Glyco_tranf_2_3"/>
    <property type="match status" value="1"/>
</dbReference>
<feature type="transmembrane region" description="Helical" evidence="4">
    <location>
        <begin position="412"/>
        <end position="434"/>
    </location>
</feature>
<dbReference type="AlphaFoldDB" id="A0A1A6C0N0"/>
<dbReference type="InterPro" id="IPR029044">
    <property type="entry name" value="Nucleotide-diphossugar_trans"/>
</dbReference>
<comment type="caution">
    <text evidence="5">The sequence shown here is derived from an EMBL/GenBank/DDBJ whole genome shotgun (WGS) entry which is preliminary data.</text>
</comment>
<reference evidence="5 6" key="1">
    <citation type="journal article" date="2014" name="Genome Announc.">
        <title>Draft Genome Sequence of the Iron-Oxidizing, Acidophilic, and Halotolerant 'Thiobacillus prosperus' Type Strain DSM 5130.</title>
        <authorList>
            <person name="Ossandon F.J."/>
            <person name="Cardenas J.P."/>
            <person name="Corbett M."/>
            <person name="Quatrini R."/>
            <person name="Holmes D.S."/>
            <person name="Watkin E."/>
        </authorList>
    </citation>
    <scope>NUCLEOTIDE SEQUENCE [LARGE SCALE GENOMIC DNA]</scope>
    <source>
        <strain evidence="5 6">DSM 5130</strain>
    </source>
</reference>
<dbReference type="GO" id="GO:0016757">
    <property type="term" value="F:glycosyltransferase activity"/>
    <property type="evidence" value="ECO:0007669"/>
    <property type="project" value="UniProtKB-KW"/>
</dbReference>
<feature type="transmembrane region" description="Helical" evidence="4">
    <location>
        <begin position="339"/>
        <end position="364"/>
    </location>
</feature>
<evidence type="ECO:0000256" key="3">
    <source>
        <dbReference type="ARBA" id="ARBA00022679"/>
    </source>
</evidence>
<dbReference type="PANTHER" id="PTHR43630">
    <property type="entry name" value="POLY-BETA-1,6-N-ACETYL-D-GLUCOSAMINE SYNTHASE"/>
    <property type="match status" value="1"/>
</dbReference>
<evidence type="ECO:0000256" key="4">
    <source>
        <dbReference type="SAM" id="Phobius"/>
    </source>
</evidence>
<gene>
    <name evidence="5" type="ORF">Thpro_022358</name>
</gene>
<dbReference type="Proteomes" id="UP000029273">
    <property type="component" value="Unassembled WGS sequence"/>
</dbReference>
<accession>A0A1A6C0N0</accession>
<keyword evidence="4" id="KW-0812">Transmembrane</keyword>
<dbReference type="CDD" id="cd06423">
    <property type="entry name" value="CESA_like"/>
    <property type="match status" value="1"/>
</dbReference>
<dbReference type="PANTHER" id="PTHR43630:SF1">
    <property type="entry name" value="POLY-BETA-1,6-N-ACETYL-D-GLUCOSAMINE SYNTHASE"/>
    <property type="match status" value="1"/>
</dbReference>
<dbReference type="SUPFAM" id="SSF53448">
    <property type="entry name" value="Nucleotide-diphospho-sugar transferases"/>
    <property type="match status" value="1"/>
</dbReference>
<dbReference type="Gene3D" id="3.90.550.10">
    <property type="entry name" value="Spore Coat Polysaccharide Biosynthesis Protein SpsA, Chain A"/>
    <property type="match status" value="1"/>
</dbReference>